<evidence type="ECO:0000313" key="2">
    <source>
        <dbReference type="EMBL" id="OGD01793.1"/>
    </source>
</evidence>
<gene>
    <name evidence="2" type="ORF">A3E17_01690</name>
</gene>
<feature type="domain" description="Phosphodiester glycosidase" evidence="1">
    <location>
        <begin position="97"/>
        <end position="247"/>
    </location>
</feature>
<organism evidence="2 3">
    <name type="scientific">Candidatus Amesbacteria bacterium RIFCSPHIGHO2_12_FULL_48_14</name>
    <dbReference type="NCBI Taxonomy" id="1797257"/>
    <lineage>
        <taxon>Bacteria</taxon>
        <taxon>Candidatus Amesiibacteriota</taxon>
    </lineage>
</organism>
<accession>A0A1F4Z6H1</accession>
<protein>
    <recommendedName>
        <fullName evidence="1">Phosphodiester glycosidase domain-containing protein</fullName>
    </recommendedName>
</protein>
<evidence type="ECO:0000259" key="1">
    <source>
        <dbReference type="Pfam" id="PF09992"/>
    </source>
</evidence>
<dbReference type="PANTHER" id="PTHR40446:SF2">
    <property type="entry name" value="N-ACETYLGLUCOSAMINE-1-PHOSPHODIESTER ALPHA-N-ACETYLGLUCOSAMINIDASE"/>
    <property type="match status" value="1"/>
</dbReference>
<evidence type="ECO:0000313" key="3">
    <source>
        <dbReference type="Proteomes" id="UP000178993"/>
    </source>
</evidence>
<dbReference type="EMBL" id="MEXL01000038">
    <property type="protein sequence ID" value="OGD01793.1"/>
    <property type="molecule type" value="Genomic_DNA"/>
</dbReference>
<reference evidence="2 3" key="1">
    <citation type="journal article" date="2016" name="Nat. Commun.">
        <title>Thousands of microbial genomes shed light on interconnected biogeochemical processes in an aquifer system.</title>
        <authorList>
            <person name="Anantharaman K."/>
            <person name="Brown C.T."/>
            <person name="Hug L.A."/>
            <person name="Sharon I."/>
            <person name="Castelle C.J."/>
            <person name="Probst A.J."/>
            <person name="Thomas B.C."/>
            <person name="Singh A."/>
            <person name="Wilkins M.J."/>
            <person name="Karaoz U."/>
            <person name="Brodie E.L."/>
            <person name="Williams K.H."/>
            <person name="Hubbard S.S."/>
            <person name="Banfield J.F."/>
        </authorList>
    </citation>
    <scope>NUCLEOTIDE SEQUENCE [LARGE SCALE GENOMIC DNA]</scope>
</reference>
<proteinExistence type="predicted"/>
<dbReference type="Proteomes" id="UP000178993">
    <property type="component" value="Unassembled WGS sequence"/>
</dbReference>
<sequence>MFYYYLASMAKLVIILVILSGAIAGVYGWKSINKKVSEMPVETASATPKTDRKDKILTRNGIEYGVEEYKISNQQQVKLVNNLIEKAETTQLVKDKGCTAGINGGFYDEAGNALGLLVIDGAIMSVSKTSSLLNGFVWKTAGGGYGIGRNEPQEDITWAVQAGPLLIEEARVLELNMARDKPARRMAAGIERGGQLVIMTIFDSKSVYDGPRLEELPSIIWEAAEMFGWELENAINLDGGTASAFYSPKMRLEEFSTVGNFLCVY</sequence>
<comment type="caution">
    <text evidence="2">The sequence shown here is derived from an EMBL/GenBank/DDBJ whole genome shotgun (WGS) entry which is preliminary data.</text>
</comment>
<dbReference type="Pfam" id="PF09992">
    <property type="entry name" value="NAGPA"/>
    <property type="match status" value="1"/>
</dbReference>
<dbReference type="PANTHER" id="PTHR40446">
    <property type="entry name" value="N-ACETYLGLUCOSAMINE-1-PHOSPHODIESTER ALPHA-N-ACETYLGLUCOSAMINIDASE"/>
    <property type="match status" value="1"/>
</dbReference>
<dbReference type="InterPro" id="IPR018711">
    <property type="entry name" value="NAGPA"/>
</dbReference>
<dbReference type="AlphaFoldDB" id="A0A1F4Z6H1"/>
<name>A0A1F4Z6H1_9BACT</name>